<protein>
    <submittedName>
        <fullName evidence="1">Uncharacterized protein</fullName>
    </submittedName>
</protein>
<keyword evidence="2" id="KW-1185">Reference proteome</keyword>
<gene>
    <name evidence="1" type="ORF">HPB50_004143</name>
</gene>
<dbReference type="EMBL" id="CM023484">
    <property type="protein sequence ID" value="KAH6932270.1"/>
    <property type="molecule type" value="Genomic_DNA"/>
</dbReference>
<sequence length="291" mass="32451">MELVTLRRHRMRQLLLTVGVATLLCILCSSPRELRNAIGGGTFWNFMHQNAATMHRNDSSVSSDDNDVIAWNYPVRVLGRFRRRPTSSSTVGLDYNDGAVHVLLIFTEAREASHMHRKLSTCLGSLITLSSVPLRIYIVTDGPSADVVRQVLANASTKASSDVLAELLHVDDMMTPIQDLVSIMRPHFSDSTYFNKTLFFLSIGLHRLFPAGVRNLIVLDIDLQLRSDIALLHHHFALFPPGTIMGLSHELQPVYRHILHKYRQEHPGTECGEPPSRGNPGFNSGVVLGKS</sequence>
<proteinExistence type="predicted"/>
<evidence type="ECO:0000313" key="2">
    <source>
        <dbReference type="Proteomes" id="UP000821845"/>
    </source>
</evidence>
<evidence type="ECO:0000313" key="1">
    <source>
        <dbReference type="EMBL" id="KAH6932270.1"/>
    </source>
</evidence>
<dbReference type="Proteomes" id="UP000821845">
    <property type="component" value="Chromosome 4"/>
</dbReference>
<name>A0ACB7SCH6_HYAAI</name>
<comment type="caution">
    <text evidence="1">The sequence shown here is derived from an EMBL/GenBank/DDBJ whole genome shotgun (WGS) entry which is preliminary data.</text>
</comment>
<organism evidence="1 2">
    <name type="scientific">Hyalomma asiaticum</name>
    <name type="common">Tick</name>
    <dbReference type="NCBI Taxonomy" id="266040"/>
    <lineage>
        <taxon>Eukaryota</taxon>
        <taxon>Metazoa</taxon>
        <taxon>Ecdysozoa</taxon>
        <taxon>Arthropoda</taxon>
        <taxon>Chelicerata</taxon>
        <taxon>Arachnida</taxon>
        <taxon>Acari</taxon>
        <taxon>Parasitiformes</taxon>
        <taxon>Ixodida</taxon>
        <taxon>Ixodoidea</taxon>
        <taxon>Ixodidae</taxon>
        <taxon>Hyalomminae</taxon>
        <taxon>Hyalomma</taxon>
    </lineage>
</organism>
<accession>A0ACB7SCH6</accession>
<reference evidence="1" key="1">
    <citation type="submission" date="2020-05" db="EMBL/GenBank/DDBJ databases">
        <title>Large-scale comparative analyses of tick genomes elucidate their genetic diversity and vector capacities.</title>
        <authorList>
            <person name="Jia N."/>
            <person name="Wang J."/>
            <person name="Shi W."/>
            <person name="Du L."/>
            <person name="Sun Y."/>
            <person name="Zhan W."/>
            <person name="Jiang J."/>
            <person name="Wang Q."/>
            <person name="Zhang B."/>
            <person name="Ji P."/>
            <person name="Sakyi L.B."/>
            <person name="Cui X."/>
            <person name="Yuan T."/>
            <person name="Jiang B."/>
            <person name="Yang W."/>
            <person name="Lam T.T.-Y."/>
            <person name="Chang Q."/>
            <person name="Ding S."/>
            <person name="Wang X."/>
            <person name="Zhu J."/>
            <person name="Ruan X."/>
            <person name="Zhao L."/>
            <person name="Wei J."/>
            <person name="Que T."/>
            <person name="Du C."/>
            <person name="Cheng J."/>
            <person name="Dai P."/>
            <person name="Han X."/>
            <person name="Huang E."/>
            <person name="Gao Y."/>
            <person name="Liu J."/>
            <person name="Shao H."/>
            <person name="Ye R."/>
            <person name="Li L."/>
            <person name="Wei W."/>
            <person name="Wang X."/>
            <person name="Wang C."/>
            <person name="Yang T."/>
            <person name="Huo Q."/>
            <person name="Li W."/>
            <person name="Guo W."/>
            <person name="Chen H."/>
            <person name="Zhou L."/>
            <person name="Ni X."/>
            <person name="Tian J."/>
            <person name="Zhou Y."/>
            <person name="Sheng Y."/>
            <person name="Liu T."/>
            <person name="Pan Y."/>
            <person name="Xia L."/>
            <person name="Li J."/>
            <person name="Zhao F."/>
            <person name="Cao W."/>
        </authorList>
    </citation>
    <scope>NUCLEOTIDE SEQUENCE</scope>
    <source>
        <strain evidence="1">Hyas-2018</strain>
    </source>
</reference>